<gene>
    <name evidence="1" type="ORF">S01H1_52158</name>
</gene>
<evidence type="ECO:0000313" key="1">
    <source>
        <dbReference type="EMBL" id="GAG27715.1"/>
    </source>
</evidence>
<protein>
    <submittedName>
        <fullName evidence="1">Uncharacterized protein</fullName>
    </submittedName>
</protein>
<feature type="non-terminal residue" evidence="1">
    <location>
        <position position="44"/>
    </location>
</feature>
<proteinExistence type="predicted"/>
<dbReference type="EMBL" id="BARS01033703">
    <property type="protein sequence ID" value="GAG27715.1"/>
    <property type="molecule type" value="Genomic_DNA"/>
</dbReference>
<reference evidence="1" key="1">
    <citation type="journal article" date="2014" name="Front. Microbiol.">
        <title>High frequency of phylogenetically diverse reductive dehalogenase-homologous genes in deep subseafloor sedimentary metagenomes.</title>
        <authorList>
            <person name="Kawai M."/>
            <person name="Futagami T."/>
            <person name="Toyoda A."/>
            <person name="Takaki Y."/>
            <person name="Nishi S."/>
            <person name="Hori S."/>
            <person name="Arai W."/>
            <person name="Tsubouchi T."/>
            <person name="Morono Y."/>
            <person name="Uchiyama I."/>
            <person name="Ito T."/>
            <person name="Fujiyama A."/>
            <person name="Inagaki F."/>
            <person name="Takami H."/>
        </authorList>
    </citation>
    <scope>NUCLEOTIDE SEQUENCE</scope>
    <source>
        <strain evidence="1">Expedition CK06-06</strain>
    </source>
</reference>
<sequence>MGHVEDGIAAANASRSALTGAVAGDVQIFGCEVRFQGLYVMNMY</sequence>
<dbReference type="AlphaFoldDB" id="X0WAN3"/>
<comment type="caution">
    <text evidence="1">The sequence shown here is derived from an EMBL/GenBank/DDBJ whole genome shotgun (WGS) entry which is preliminary data.</text>
</comment>
<organism evidence="1">
    <name type="scientific">marine sediment metagenome</name>
    <dbReference type="NCBI Taxonomy" id="412755"/>
    <lineage>
        <taxon>unclassified sequences</taxon>
        <taxon>metagenomes</taxon>
        <taxon>ecological metagenomes</taxon>
    </lineage>
</organism>
<accession>X0WAN3</accession>
<name>X0WAN3_9ZZZZ</name>